<protein>
    <submittedName>
        <fullName evidence="2">Uncharacterized protein</fullName>
    </submittedName>
</protein>
<feature type="transmembrane region" description="Helical" evidence="1">
    <location>
        <begin position="99"/>
        <end position="119"/>
    </location>
</feature>
<organism evidence="2">
    <name type="scientific">marine sediment metagenome</name>
    <dbReference type="NCBI Taxonomy" id="412755"/>
    <lineage>
        <taxon>unclassified sequences</taxon>
        <taxon>metagenomes</taxon>
        <taxon>ecological metagenomes</taxon>
    </lineage>
</organism>
<name>X1SHJ9_9ZZZZ</name>
<keyword evidence="1" id="KW-0472">Membrane</keyword>
<gene>
    <name evidence="2" type="ORF">S12H4_15929</name>
</gene>
<proteinExistence type="predicted"/>
<comment type="caution">
    <text evidence="2">The sequence shown here is derived from an EMBL/GenBank/DDBJ whole genome shotgun (WGS) entry which is preliminary data.</text>
</comment>
<evidence type="ECO:0000313" key="2">
    <source>
        <dbReference type="EMBL" id="GAI74900.1"/>
    </source>
</evidence>
<keyword evidence="1" id="KW-0812">Transmembrane</keyword>
<reference evidence="2" key="1">
    <citation type="journal article" date="2014" name="Front. Microbiol.">
        <title>High frequency of phylogenetically diverse reductive dehalogenase-homologous genes in deep subseafloor sedimentary metagenomes.</title>
        <authorList>
            <person name="Kawai M."/>
            <person name="Futagami T."/>
            <person name="Toyoda A."/>
            <person name="Takaki Y."/>
            <person name="Nishi S."/>
            <person name="Hori S."/>
            <person name="Arai W."/>
            <person name="Tsubouchi T."/>
            <person name="Morono Y."/>
            <person name="Uchiyama I."/>
            <person name="Ito T."/>
            <person name="Fujiyama A."/>
            <person name="Inagaki F."/>
            <person name="Takami H."/>
        </authorList>
    </citation>
    <scope>NUCLEOTIDE SEQUENCE</scope>
    <source>
        <strain evidence="2">Expedition CK06-06</strain>
    </source>
</reference>
<evidence type="ECO:0000256" key="1">
    <source>
        <dbReference type="SAM" id="Phobius"/>
    </source>
</evidence>
<dbReference type="EMBL" id="BARW01007684">
    <property type="protein sequence ID" value="GAI74900.1"/>
    <property type="molecule type" value="Genomic_DNA"/>
</dbReference>
<accession>X1SHJ9</accession>
<dbReference type="AlphaFoldDB" id="X1SHJ9"/>
<keyword evidence="1" id="KW-1133">Transmembrane helix</keyword>
<sequence length="125" mass="14131">MKIKLLEYEAEVEWISPHQAYGLCHPEDTIAVWFTFKEAVASTLSFAIDIEAKDYTKEEFIQIIQVKGENALLDIIQKDAEAREAAIKRDSRRKELNKLTADLGFLLLYGSLLSIGFLLTPGSLL</sequence>